<dbReference type="AlphaFoldDB" id="A0A3A4RAB5"/>
<feature type="domain" description="Right handed beta helix" evidence="7">
    <location>
        <begin position="106"/>
        <end position="286"/>
    </location>
</feature>
<feature type="chain" id="PRO_5017331769" description="Probable pectate lyase C" evidence="6">
    <location>
        <begin position="23"/>
        <end position="1193"/>
    </location>
</feature>
<accession>A0A3A4RAB5</accession>
<dbReference type="InterPro" id="IPR028974">
    <property type="entry name" value="TSP_type-3_rpt"/>
</dbReference>
<dbReference type="InterPro" id="IPR039448">
    <property type="entry name" value="Beta_helix"/>
</dbReference>
<dbReference type="Pfam" id="PF13229">
    <property type="entry name" value="Beta_helix"/>
    <property type="match status" value="1"/>
</dbReference>
<dbReference type="SMART" id="SM00710">
    <property type="entry name" value="PbH1"/>
    <property type="match status" value="6"/>
</dbReference>
<keyword evidence="3" id="KW-0964">Secreted</keyword>
<dbReference type="Proteomes" id="UP000266426">
    <property type="component" value="Unassembled WGS sequence"/>
</dbReference>
<dbReference type="InterPro" id="IPR018247">
    <property type="entry name" value="EF_Hand_1_Ca_BS"/>
</dbReference>
<dbReference type="InterPro" id="IPR022441">
    <property type="entry name" value="Para_beta_helix_rpt-2"/>
</dbReference>
<dbReference type="Gene3D" id="4.10.1080.10">
    <property type="entry name" value="TSP type-3 repeat"/>
    <property type="match status" value="1"/>
</dbReference>
<dbReference type="InterPro" id="IPR011050">
    <property type="entry name" value="Pectin_lyase_fold/virulence"/>
</dbReference>
<gene>
    <name evidence="8" type="ORF">C4541_01810</name>
</gene>
<evidence type="ECO:0000313" key="8">
    <source>
        <dbReference type="EMBL" id="RJP61496.1"/>
    </source>
</evidence>
<protein>
    <recommendedName>
        <fullName evidence="2">Probable pectate lyase C</fullName>
    </recommendedName>
</protein>
<evidence type="ECO:0000256" key="3">
    <source>
        <dbReference type="ARBA" id="ARBA00022525"/>
    </source>
</evidence>
<evidence type="ECO:0000256" key="1">
    <source>
        <dbReference type="ARBA" id="ARBA00004613"/>
    </source>
</evidence>
<evidence type="ECO:0000256" key="5">
    <source>
        <dbReference type="ARBA" id="ARBA00022837"/>
    </source>
</evidence>
<dbReference type="Gene3D" id="2.160.20.10">
    <property type="entry name" value="Single-stranded right-handed beta-helix, Pectin lyase-like"/>
    <property type="match status" value="1"/>
</dbReference>
<evidence type="ECO:0000256" key="2">
    <source>
        <dbReference type="ARBA" id="ARBA00016512"/>
    </source>
</evidence>
<dbReference type="PANTHER" id="PTHR37467">
    <property type="entry name" value="EXPORTED CALCIUM-BINDING GLYCOPROTEIN-RELATED"/>
    <property type="match status" value="1"/>
</dbReference>
<reference evidence="8 9" key="1">
    <citation type="journal article" date="2017" name="ISME J.">
        <title>Energy and carbon metabolisms in a deep terrestrial subsurface fluid microbial community.</title>
        <authorList>
            <person name="Momper L."/>
            <person name="Jungbluth S.P."/>
            <person name="Lee M.D."/>
            <person name="Amend J.P."/>
        </authorList>
    </citation>
    <scope>NUCLEOTIDE SEQUENCE [LARGE SCALE GENOMIC DNA]</scope>
    <source>
        <strain evidence="8">SURF_26</strain>
    </source>
</reference>
<comment type="caution">
    <text evidence="8">The sequence shown here is derived from an EMBL/GenBank/DDBJ whole genome shotgun (WGS) entry which is preliminary data.</text>
</comment>
<dbReference type="InterPro" id="IPR012334">
    <property type="entry name" value="Pectin_lyas_fold"/>
</dbReference>
<feature type="signal peptide" evidence="6">
    <location>
        <begin position="1"/>
        <end position="22"/>
    </location>
</feature>
<keyword evidence="4 6" id="KW-0732">Signal</keyword>
<dbReference type="NCBIfam" id="TIGR03804">
    <property type="entry name" value="para_beta_helix"/>
    <property type="match status" value="1"/>
</dbReference>
<organism evidence="8 9">
    <name type="scientific">Candidatus Auribacter fodinae</name>
    <dbReference type="NCBI Taxonomy" id="2093366"/>
    <lineage>
        <taxon>Bacteria</taxon>
        <taxon>Pseudomonadati</taxon>
        <taxon>Candidatus Auribacterota</taxon>
        <taxon>Candidatus Auribacteria</taxon>
        <taxon>Candidatus Auribacterales</taxon>
        <taxon>Candidatus Auribacteraceae</taxon>
        <taxon>Candidatus Auribacter</taxon>
    </lineage>
</organism>
<dbReference type="Pfam" id="PF18884">
    <property type="entry name" value="TSP3_bac"/>
    <property type="match status" value="6"/>
</dbReference>
<name>A0A3A4RAB5_9BACT</name>
<keyword evidence="5" id="KW-0106">Calcium</keyword>
<dbReference type="SUPFAM" id="SSF103647">
    <property type="entry name" value="TSP type-3 repeat"/>
    <property type="match status" value="1"/>
</dbReference>
<dbReference type="PANTHER" id="PTHR37467:SF1">
    <property type="entry name" value="EXPORTED CALCIUM-BINDING GLYCOPROTEIN"/>
    <property type="match status" value="1"/>
</dbReference>
<evidence type="ECO:0000259" key="7">
    <source>
        <dbReference type="Pfam" id="PF13229"/>
    </source>
</evidence>
<dbReference type="PROSITE" id="PS00018">
    <property type="entry name" value="EF_HAND_1"/>
    <property type="match status" value="1"/>
</dbReference>
<dbReference type="InterPro" id="IPR006626">
    <property type="entry name" value="PbH1"/>
</dbReference>
<evidence type="ECO:0000256" key="4">
    <source>
        <dbReference type="ARBA" id="ARBA00022729"/>
    </source>
</evidence>
<dbReference type="InterPro" id="IPR053180">
    <property type="entry name" value="Ca-binding_acidic-repeat"/>
</dbReference>
<dbReference type="InterPro" id="IPR059100">
    <property type="entry name" value="TSP3_bac"/>
</dbReference>
<evidence type="ECO:0000256" key="6">
    <source>
        <dbReference type="SAM" id="SignalP"/>
    </source>
</evidence>
<evidence type="ECO:0000313" key="9">
    <source>
        <dbReference type="Proteomes" id="UP000266426"/>
    </source>
</evidence>
<dbReference type="GO" id="GO:0005509">
    <property type="term" value="F:calcium ion binding"/>
    <property type="evidence" value="ECO:0007669"/>
    <property type="project" value="InterPro"/>
</dbReference>
<dbReference type="SUPFAM" id="SSF51126">
    <property type="entry name" value="Pectin lyase-like"/>
    <property type="match status" value="1"/>
</dbReference>
<proteinExistence type="predicted"/>
<sequence length="1193" mass="127733">MRQLIGIFSAAILFFISGISFAQTTYYVAVTGNDSTGDGSSGNPWKTVARGISGMSGGDTLVIREGEYDIQSGLSISSSKNGTVLNPTVIIGEGNVVLLFTGGYFYLAGASYVHIKNMTMISFYSVGIYLNGCQSCLVEDVTVGSGGWNTVYSHQFFGIYLANTQQTTISGCNASYLNGKNYSVYGIYLEGSSQNTISGNTCSYNRIYHSGSRVTGIYLNNNSNTNTVSGNVCEGNMQSGSESITGIGILIENSDGNTFIENRLINNRTSGIQCQDRSGTHTFVRNIFDNNDCILKNLGSVSVKNSIFIDSTLIVQGAAFSTVAVDHCVFSGTEQPVSITAPVSNLSVTNSIFYAESPKQRAVSMDSTPAAYTVSNDCFNDQFAAVSSFDNDTTTHLFHVDPQFRDRARGNVQVLSGSACIGSASDGSDMGVFGGAQNFVDTDNDGLPDTWEQQYSDISLLSDTGDPDFDSLITFDEYFNGANPALADTDNDGIDDAAELLNNLKPWLPDTDADGLNDYAELFVLPSSPTNSDSDSDHISDYFEIVYFGTNPMSTDTDSDGLGDNEEILQYGTNPLSADSDGDGLDDNVELNVENTDPTNPDTDGDLINDADEVLVYHTDPRDYDSDDDWLEDGQELFESMTDPLDNDSDGNAVSDWSDFYDFQTEVQIGSTNVLGFTPVTAYSAGRYVAAWARGTSFVNIKNVDGIILDNDGIASGTISLSTTSTLYAIDVAAANDTFCLAWSNGGITCQIFTPTGLLYGSPVSISSQAGSPSLASNGDDYLICWQGTDAQYAGVFASVIDNDGTKIASSFQVNKYTLHNQRTPDVNSDGDKYMAVWGSATQELSGSDDEGIYGNTIATSPSVVVQSTSDIHINTYTTGYQSSPAVISNGTNYLVTWQGPGDDGFGLYGRLADAAGTPFGDEILINGFDPGTGTLSAVTGTGIGGWFFVVWAAEEYTSGTGQDIYGRLLDNDGTPVGSAFRINTFVRNEQQAPAAESNGSDLFVVWQGSGQGAAQQTIYGIYFDDVLGDTDNDGLINLLEWSNKLNASDNDYDNDGLDDGYEVLACHTDPKVPDTDKDLQSDFFEVVAGTSPLDPMSLFMFNVSTDSSGLVTLAWPSAEGRVYYIDAADYCTGTYIPAAEVPALAVPGMIEYTDAGFDLDNDGSIGALDFAPSDDPQVRRRFYNLRIQWDIK</sequence>
<dbReference type="EMBL" id="QZJZ01000012">
    <property type="protein sequence ID" value="RJP61496.1"/>
    <property type="molecule type" value="Genomic_DNA"/>
</dbReference>
<comment type="subcellular location">
    <subcellularLocation>
        <location evidence="1">Secreted</location>
    </subcellularLocation>
</comment>